<evidence type="ECO:0000256" key="8">
    <source>
        <dbReference type="ARBA" id="ARBA00047391"/>
    </source>
</evidence>
<evidence type="ECO:0000256" key="9">
    <source>
        <dbReference type="PROSITE-ProRule" id="PRU00742"/>
    </source>
</evidence>
<accession>H2AV18</accession>
<proteinExistence type="inferred from homology"/>
<dbReference type="FunFam" id="3.40.800.10:FF:000012">
    <property type="entry name" value="Arginase"/>
    <property type="match status" value="1"/>
</dbReference>
<protein>
    <recommendedName>
        <fullName evidence="3 11">Arginase</fullName>
        <ecNumber evidence="2 11">3.5.3.1</ecNumber>
    </recommendedName>
</protein>
<dbReference type="GO" id="GO:0000050">
    <property type="term" value="P:urea cycle"/>
    <property type="evidence" value="ECO:0007669"/>
    <property type="project" value="UniProtKB-UniPathway"/>
</dbReference>
<dbReference type="InterPro" id="IPR006035">
    <property type="entry name" value="Ureohydrolase"/>
</dbReference>
<evidence type="ECO:0000256" key="10">
    <source>
        <dbReference type="RuleBase" id="RU003684"/>
    </source>
</evidence>
<dbReference type="InterPro" id="IPR014033">
    <property type="entry name" value="Arginase"/>
</dbReference>
<dbReference type="PANTHER" id="PTHR43782">
    <property type="entry name" value="ARGINASE"/>
    <property type="match status" value="1"/>
</dbReference>
<dbReference type="OrthoDB" id="9992747at2759"/>
<dbReference type="GO" id="GO:0008270">
    <property type="term" value="F:zinc ion binding"/>
    <property type="evidence" value="ECO:0007669"/>
    <property type="project" value="EnsemblFungi"/>
</dbReference>
<dbReference type="RefSeq" id="XP_003957353.1">
    <property type="nucleotide sequence ID" value="XM_003957304.1"/>
</dbReference>
<comment type="similarity">
    <text evidence="9 10">Belongs to the arginase family.</text>
</comment>
<dbReference type="GO" id="GO:0090369">
    <property type="term" value="F:ornithine carbamoyltransferase inhibitor activity"/>
    <property type="evidence" value="ECO:0007669"/>
    <property type="project" value="EnsemblFungi"/>
</dbReference>
<organism evidence="12 13">
    <name type="scientific">Kazachstania africana (strain ATCC 22294 / BCRC 22015 / CBS 2517 / CECT 1963 / NBRC 1671 / NRRL Y-8276)</name>
    <name type="common">Yeast</name>
    <name type="synonym">Kluyveromyces africanus</name>
    <dbReference type="NCBI Taxonomy" id="1071382"/>
    <lineage>
        <taxon>Eukaryota</taxon>
        <taxon>Fungi</taxon>
        <taxon>Dikarya</taxon>
        <taxon>Ascomycota</taxon>
        <taxon>Saccharomycotina</taxon>
        <taxon>Saccharomycetes</taxon>
        <taxon>Saccharomycetales</taxon>
        <taxon>Saccharomycetaceae</taxon>
        <taxon>Kazachstania</taxon>
    </lineage>
</organism>
<gene>
    <name evidence="12" type="primary">KAFR0E00640</name>
    <name evidence="12" type="ORF">KAFR_0E00640</name>
</gene>
<dbReference type="Gene3D" id="3.40.800.10">
    <property type="entry name" value="Ureohydrolase domain"/>
    <property type="match status" value="1"/>
</dbReference>
<keyword evidence="7 11" id="KW-0464">Manganese</keyword>
<comment type="catalytic activity">
    <reaction evidence="8 11">
        <text>L-arginine + H2O = urea + L-ornithine</text>
        <dbReference type="Rhea" id="RHEA:20569"/>
        <dbReference type="ChEBI" id="CHEBI:15377"/>
        <dbReference type="ChEBI" id="CHEBI:16199"/>
        <dbReference type="ChEBI" id="CHEBI:32682"/>
        <dbReference type="ChEBI" id="CHEBI:46911"/>
        <dbReference type="EC" id="3.5.3.1"/>
    </reaction>
</comment>
<dbReference type="InterPro" id="IPR020855">
    <property type="entry name" value="Ureohydrolase_Mn_BS"/>
</dbReference>
<evidence type="ECO:0000256" key="7">
    <source>
        <dbReference type="ARBA" id="ARBA00023211"/>
    </source>
</evidence>
<dbReference type="PROSITE" id="PS01053">
    <property type="entry name" value="ARGINASE_1"/>
    <property type="match status" value="1"/>
</dbReference>
<evidence type="ECO:0000256" key="4">
    <source>
        <dbReference type="ARBA" id="ARBA00022503"/>
    </source>
</evidence>
<dbReference type="Pfam" id="PF00491">
    <property type="entry name" value="Arginase"/>
    <property type="match status" value="1"/>
</dbReference>
<dbReference type="STRING" id="1071382.H2AV18"/>
<reference evidence="12 13" key="1">
    <citation type="journal article" date="2011" name="Proc. Natl. Acad. Sci. U.S.A.">
        <title>Evolutionary erosion of yeast sex chromosomes by mating-type switching accidents.</title>
        <authorList>
            <person name="Gordon J.L."/>
            <person name="Armisen D."/>
            <person name="Proux-Wera E."/>
            <person name="Oheigeartaigh S.S."/>
            <person name="Byrne K.P."/>
            <person name="Wolfe K.H."/>
        </authorList>
    </citation>
    <scope>NUCLEOTIDE SEQUENCE [LARGE SCALE GENOMIC DNA]</scope>
    <source>
        <strain evidence="13">ATCC 22294 / BCRC 22015 / CBS 2517 / CECT 1963 / NBRC 1671 / NRRL Y-8276</strain>
    </source>
</reference>
<comment type="pathway">
    <text evidence="1">Nitrogen metabolism; urea cycle; L-ornithine and urea from L-arginine: step 1/1.</text>
</comment>
<dbReference type="FunCoup" id="H2AV18">
    <property type="interactions" value="1451"/>
</dbReference>
<sequence>MTKTDQPHYKYYKDQQLSIIKAPFCGGQAKLGVEKGPRYLLKAGLESDLNGLGWNTIIESPLDESEIRQQMVADDPTDKYLNAKRPRFVGESNEKIYNCIKEKVLAFDRFPLTIGGDHSIGMATVSATLEKFPNAGLLWVDAHTDIHTIETTDTGNIHGCPVSFLLGLNKNLNGVPKSFDWVPGNLRPEKIAYIGLRSVDPAERKILRDLGISAFSMYHIDKFGINKVIEMALESIHPDTNGDGPIICSFDVDAIDPLFVPATGVPVKGGLTLREGLFVAERLAETGNLVSLDVVECNPELVTDGKHLFDSVEAGCAIARCALGETLL</sequence>
<dbReference type="PRINTS" id="PR00116">
    <property type="entry name" value="ARGINASE"/>
</dbReference>
<evidence type="ECO:0000256" key="1">
    <source>
        <dbReference type="ARBA" id="ARBA00005098"/>
    </source>
</evidence>
<dbReference type="eggNOG" id="KOG2965">
    <property type="taxonomic scope" value="Eukaryota"/>
</dbReference>
<dbReference type="PANTHER" id="PTHR43782:SF3">
    <property type="entry name" value="ARGINASE"/>
    <property type="match status" value="1"/>
</dbReference>
<keyword evidence="4 11" id="KW-0056">Arginine metabolism</keyword>
<dbReference type="GO" id="GO:0004053">
    <property type="term" value="F:arginase activity"/>
    <property type="evidence" value="ECO:0007669"/>
    <property type="project" value="UniProtKB-EC"/>
</dbReference>
<dbReference type="InParanoid" id="H2AV18"/>
<dbReference type="AlphaFoldDB" id="H2AV18"/>
<dbReference type="InterPro" id="IPR023696">
    <property type="entry name" value="Ureohydrolase_dom_sf"/>
</dbReference>
<dbReference type="GO" id="GO:0030145">
    <property type="term" value="F:manganese ion binding"/>
    <property type="evidence" value="ECO:0007669"/>
    <property type="project" value="EnsemblFungi"/>
</dbReference>
<keyword evidence="5 11" id="KW-0479">Metal-binding</keyword>
<evidence type="ECO:0000256" key="2">
    <source>
        <dbReference type="ARBA" id="ARBA00012168"/>
    </source>
</evidence>
<dbReference type="GO" id="GO:0005829">
    <property type="term" value="C:cytosol"/>
    <property type="evidence" value="ECO:0007669"/>
    <property type="project" value="EnsemblFungi"/>
</dbReference>
<evidence type="ECO:0000256" key="6">
    <source>
        <dbReference type="ARBA" id="ARBA00022801"/>
    </source>
</evidence>
<evidence type="ECO:0000256" key="11">
    <source>
        <dbReference type="RuleBase" id="RU361159"/>
    </source>
</evidence>
<dbReference type="UniPathway" id="UPA00158">
    <property type="reaction ID" value="UER00270"/>
</dbReference>
<dbReference type="HOGENOM" id="CLU_039478_6_1_1"/>
<dbReference type="EC" id="3.5.3.1" evidence="2 11"/>
<dbReference type="Proteomes" id="UP000005220">
    <property type="component" value="Chromosome 5"/>
</dbReference>
<dbReference type="NCBIfam" id="TIGR01229">
    <property type="entry name" value="rocF_arginase"/>
    <property type="match status" value="1"/>
</dbReference>
<comment type="cofactor">
    <cofactor evidence="11">
        <name>Mn(2+)</name>
        <dbReference type="ChEBI" id="CHEBI:29035"/>
    </cofactor>
    <text evidence="11">Binds 2 manganese ions per subunit.</text>
</comment>
<dbReference type="SUPFAM" id="SSF52768">
    <property type="entry name" value="Arginase/deacetylase"/>
    <property type="match status" value="1"/>
</dbReference>
<keyword evidence="13" id="KW-1185">Reference proteome</keyword>
<evidence type="ECO:0000313" key="12">
    <source>
        <dbReference type="EMBL" id="CCF58218.1"/>
    </source>
</evidence>
<keyword evidence="6 10" id="KW-0378">Hydrolase</keyword>
<dbReference type="GO" id="GO:0090368">
    <property type="term" value="P:regulation of ornithine metabolic process"/>
    <property type="evidence" value="ECO:0007669"/>
    <property type="project" value="EnsemblFungi"/>
</dbReference>
<dbReference type="PROSITE" id="PS51409">
    <property type="entry name" value="ARGINASE_2"/>
    <property type="match status" value="1"/>
</dbReference>
<dbReference type="CDD" id="cd09989">
    <property type="entry name" value="Arginase"/>
    <property type="match status" value="1"/>
</dbReference>
<name>H2AV18_KAZAF</name>
<dbReference type="GeneID" id="13882695"/>
<dbReference type="KEGG" id="kaf:KAFR_0E00640"/>
<evidence type="ECO:0000256" key="3">
    <source>
        <dbReference type="ARBA" id="ARBA00018123"/>
    </source>
</evidence>
<evidence type="ECO:0000256" key="5">
    <source>
        <dbReference type="ARBA" id="ARBA00022723"/>
    </source>
</evidence>
<evidence type="ECO:0000313" key="13">
    <source>
        <dbReference type="Proteomes" id="UP000005220"/>
    </source>
</evidence>
<dbReference type="GO" id="GO:1903269">
    <property type="term" value="C:ornithine carbamoyltransferase inhibitor complex"/>
    <property type="evidence" value="ECO:0007669"/>
    <property type="project" value="EnsemblFungi"/>
</dbReference>
<dbReference type="GO" id="GO:0005634">
    <property type="term" value="C:nucleus"/>
    <property type="evidence" value="ECO:0007669"/>
    <property type="project" value="TreeGrafter"/>
</dbReference>
<dbReference type="GO" id="GO:0006525">
    <property type="term" value="P:arginine metabolic process"/>
    <property type="evidence" value="ECO:0007669"/>
    <property type="project" value="UniProtKB-KW"/>
</dbReference>
<dbReference type="EMBL" id="HE650825">
    <property type="protein sequence ID" value="CCF58218.1"/>
    <property type="molecule type" value="Genomic_DNA"/>
</dbReference>